<reference evidence="3 5" key="1">
    <citation type="submission" date="2020-11" db="EMBL/GenBank/DDBJ databases">
        <title>Insectihabitans protaetiae gen. nov. sp. nov. and Insectihabitans allomyrinae sp. nov., isolated from larvae of Protaetia brevitarsis seulensis and Allomyrina dichotoma, respectively.</title>
        <authorList>
            <person name="Lee S.D."/>
            <person name="Byeon Y.-S."/>
            <person name="Kim S.-M."/>
            <person name="Yang H.L."/>
            <person name="Kim I.S."/>
        </authorList>
    </citation>
    <scope>NUCLEOTIDE SEQUENCE</scope>
    <source>
        <strain evidence="3">CWB-B4</strain>
        <strain evidence="2 5">CWB-B43</strain>
    </source>
</reference>
<organism evidence="3 4">
    <name type="scientific">Limnobaculum xujianqingii</name>
    <dbReference type="NCBI Taxonomy" id="2738837"/>
    <lineage>
        <taxon>Bacteria</taxon>
        <taxon>Pseudomonadati</taxon>
        <taxon>Pseudomonadota</taxon>
        <taxon>Gammaproteobacteria</taxon>
        <taxon>Enterobacterales</taxon>
        <taxon>Budviciaceae</taxon>
        <taxon>Limnobaculum</taxon>
    </lineage>
</organism>
<gene>
    <name evidence="3" type="ORF">I2492_09455</name>
    <name evidence="2" type="ORF">I2493_09455</name>
</gene>
<evidence type="ECO:0000313" key="4">
    <source>
        <dbReference type="Proteomes" id="UP000807542"/>
    </source>
</evidence>
<keyword evidence="5" id="KW-1185">Reference proteome</keyword>
<protein>
    <submittedName>
        <fullName evidence="3">DUF2570 domain-containing protein</fullName>
    </submittedName>
</protein>
<evidence type="ECO:0000313" key="3">
    <source>
        <dbReference type="EMBL" id="MBK5176550.1"/>
    </source>
</evidence>
<name>A0A9D7AIF5_9GAMM</name>
<feature type="transmembrane region" description="Helical" evidence="1">
    <location>
        <begin position="6"/>
        <end position="25"/>
    </location>
</feature>
<dbReference type="Proteomes" id="UP000807542">
    <property type="component" value="Unassembled WGS sequence"/>
</dbReference>
<keyword evidence="1" id="KW-1133">Transmembrane helix</keyword>
<dbReference type="Proteomes" id="UP001296969">
    <property type="component" value="Unassembled WGS sequence"/>
</dbReference>
<keyword evidence="1" id="KW-0812">Transmembrane</keyword>
<sequence length="128" mass="14426">MNIRAVVISVAIAAFFVLIFAVYHYEGKFQEEKERADRFKQQAEMATVVNKTIFITLDVINVVLGDIHYVKQKIVSDEQGTSRAIKTTFKGNDCAVLPVPVDASKRLREYADRIRSSSTSTHSSKSNR</sequence>
<comment type="caution">
    <text evidence="3">The sequence shown here is derived from an EMBL/GenBank/DDBJ whole genome shotgun (WGS) entry which is preliminary data.</text>
</comment>
<dbReference type="EMBL" id="JADRCP010000001">
    <property type="protein sequence ID" value="MBK5176550.1"/>
    <property type="molecule type" value="Genomic_DNA"/>
</dbReference>
<evidence type="ECO:0000256" key="1">
    <source>
        <dbReference type="SAM" id="Phobius"/>
    </source>
</evidence>
<proteinExistence type="predicted"/>
<dbReference type="EMBL" id="JADRCQ010000001">
    <property type="protein sequence ID" value="MBK5073241.1"/>
    <property type="molecule type" value="Genomic_DNA"/>
</dbReference>
<accession>A0A9D7AIF5</accession>
<evidence type="ECO:0000313" key="5">
    <source>
        <dbReference type="Proteomes" id="UP001296969"/>
    </source>
</evidence>
<dbReference type="RefSeq" id="WP_228398168.1">
    <property type="nucleotide sequence ID" value="NZ_JADRCP010000001.1"/>
</dbReference>
<dbReference type="AlphaFoldDB" id="A0A9D7AIF5"/>
<evidence type="ECO:0000313" key="2">
    <source>
        <dbReference type="EMBL" id="MBK5073241.1"/>
    </source>
</evidence>
<keyword evidence="1" id="KW-0472">Membrane</keyword>